<evidence type="ECO:0000256" key="1">
    <source>
        <dbReference type="SAM" id="MobiDB-lite"/>
    </source>
</evidence>
<gene>
    <name evidence="2" type="ORF">K466DRAFT_373713</name>
</gene>
<dbReference type="InParanoid" id="A0A5C3NSR1"/>
<feature type="compositionally biased region" description="Low complexity" evidence="1">
    <location>
        <begin position="58"/>
        <end position="69"/>
    </location>
</feature>
<evidence type="ECO:0000313" key="3">
    <source>
        <dbReference type="Proteomes" id="UP000308197"/>
    </source>
</evidence>
<proteinExistence type="predicted"/>
<feature type="region of interest" description="Disordered" evidence="1">
    <location>
        <begin position="48"/>
        <end position="76"/>
    </location>
</feature>
<dbReference type="AlphaFoldDB" id="A0A5C3NSR1"/>
<sequence>MPSSTHRRNPFASLSPSLLSHPLASRRLQYGHRLASCTHRTSVTQGKYLQNDRLLRHGGATTSSESGMSSEGGGEI</sequence>
<evidence type="ECO:0000313" key="2">
    <source>
        <dbReference type="EMBL" id="TFK80556.1"/>
    </source>
</evidence>
<organism evidence="2 3">
    <name type="scientific">Polyporus arcularius HHB13444</name>
    <dbReference type="NCBI Taxonomy" id="1314778"/>
    <lineage>
        <taxon>Eukaryota</taxon>
        <taxon>Fungi</taxon>
        <taxon>Dikarya</taxon>
        <taxon>Basidiomycota</taxon>
        <taxon>Agaricomycotina</taxon>
        <taxon>Agaricomycetes</taxon>
        <taxon>Polyporales</taxon>
        <taxon>Polyporaceae</taxon>
        <taxon>Polyporus</taxon>
    </lineage>
</organism>
<keyword evidence="3" id="KW-1185">Reference proteome</keyword>
<dbReference type="EMBL" id="ML211749">
    <property type="protein sequence ID" value="TFK80556.1"/>
    <property type="molecule type" value="Genomic_DNA"/>
</dbReference>
<protein>
    <submittedName>
        <fullName evidence="2">Uncharacterized protein</fullName>
    </submittedName>
</protein>
<dbReference type="Proteomes" id="UP000308197">
    <property type="component" value="Unassembled WGS sequence"/>
</dbReference>
<accession>A0A5C3NSR1</accession>
<name>A0A5C3NSR1_9APHY</name>
<reference evidence="2 3" key="1">
    <citation type="journal article" date="2019" name="Nat. Ecol. Evol.">
        <title>Megaphylogeny resolves global patterns of mushroom evolution.</title>
        <authorList>
            <person name="Varga T."/>
            <person name="Krizsan K."/>
            <person name="Foldi C."/>
            <person name="Dima B."/>
            <person name="Sanchez-Garcia M."/>
            <person name="Sanchez-Ramirez S."/>
            <person name="Szollosi G.J."/>
            <person name="Szarkandi J.G."/>
            <person name="Papp V."/>
            <person name="Albert L."/>
            <person name="Andreopoulos W."/>
            <person name="Angelini C."/>
            <person name="Antonin V."/>
            <person name="Barry K.W."/>
            <person name="Bougher N.L."/>
            <person name="Buchanan P."/>
            <person name="Buyck B."/>
            <person name="Bense V."/>
            <person name="Catcheside P."/>
            <person name="Chovatia M."/>
            <person name="Cooper J."/>
            <person name="Damon W."/>
            <person name="Desjardin D."/>
            <person name="Finy P."/>
            <person name="Geml J."/>
            <person name="Haridas S."/>
            <person name="Hughes K."/>
            <person name="Justo A."/>
            <person name="Karasinski D."/>
            <person name="Kautmanova I."/>
            <person name="Kiss B."/>
            <person name="Kocsube S."/>
            <person name="Kotiranta H."/>
            <person name="LaButti K.M."/>
            <person name="Lechner B.E."/>
            <person name="Liimatainen K."/>
            <person name="Lipzen A."/>
            <person name="Lukacs Z."/>
            <person name="Mihaltcheva S."/>
            <person name="Morgado L.N."/>
            <person name="Niskanen T."/>
            <person name="Noordeloos M.E."/>
            <person name="Ohm R.A."/>
            <person name="Ortiz-Santana B."/>
            <person name="Ovrebo C."/>
            <person name="Racz N."/>
            <person name="Riley R."/>
            <person name="Savchenko A."/>
            <person name="Shiryaev A."/>
            <person name="Soop K."/>
            <person name="Spirin V."/>
            <person name="Szebenyi C."/>
            <person name="Tomsovsky M."/>
            <person name="Tulloss R.E."/>
            <person name="Uehling J."/>
            <person name="Grigoriev I.V."/>
            <person name="Vagvolgyi C."/>
            <person name="Papp T."/>
            <person name="Martin F.M."/>
            <person name="Miettinen O."/>
            <person name="Hibbett D.S."/>
            <person name="Nagy L.G."/>
        </authorList>
    </citation>
    <scope>NUCLEOTIDE SEQUENCE [LARGE SCALE GENOMIC DNA]</scope>
    <source>
        <strain evidence="2 3">HHB13444</strain>
    </source>
</reference>